<name>A0A4U9RT05_HATHI</name>
<dbReference type="EMBL" id="LR590481">
    <property type="protein sequence ID" value="VTQ94103.1"/>
    <property type="molecule type" value="Genomic_DNA"/>
</dbReference>
<evidence type="ECO:0000313" key="2">
    <source>
        <dbReference type="Proteomes" id="UP000308489"/>
    </source>
</evidence>
<organism evidence="1 2">
    <name type="scientific">Hathewaya histolytica</name>
    <name type="common">Clostridium histolyticum</name>
    <dbReference type="NCBI Taxonomy" id="1498"/>
    <lineage>
        <taxon>Bacteria</taxon>
        <taxon>Bacillati</taxon>
        <taxon>Bacillota</taxon>
        <taxon>Clostridia</taxon>
        <taxon>Eubacteriales</taxon>
        <taxon>Clostridiaceae</taxon>
        <taxon>Hathewaya</taxon>
    </lineage>
</organism>
<accession>A0A4U9RT05</accession>
<gene>
    <name evidence="1" type="ORF">NCTC503_02256</name>
</gene>
<reference evidence="1 2" key="1">
    <citation type="submission" date="2019-05" db="EMBL/GenBank/DDBJ databases">
        <authorList>
            <consortium name="Pathogen Informatics"/>
        </authorList>
    </citation>
    <scope>NUCLEOTIDE SEQUENCE [LARGE SCALE GENOMIC DNA]</scope>
    <source>
        <strain evidence="1 2">NCTC503</strain>
    </source>
</reference>
<dbReference type="AlphaFoldDB" id="A0A4U9RT05"/>
<dbReference type="KEGG" id="hhw:NCTC503_02256"/>
<dbReference type="OrthoDB" id="1934444at2"/>
<evidence type="ECO:0000313" key="1">
    <source>
        <dbReference type="EMBL" id="VTQ94103.1"/>
    </source>
</evidence>
<dbReference type="RefSeq" id="WP_138210800.1">
    <property type="nucleotide sequence ID" value="NZ_JBMFZJ010000001.1"/>
</dbReference>
<protein>
    <submittedName>
        <fullName evidence="1">Uncharacterized protein</fullName>
    </submittedName>
</protein>
<proteinExistence type="predicted"/>
<dbReference type="Proteomes" id="UP000308489">
    <property type="component" value="Chromosome 1"/>
</dbReference>
<sequence>MKTKKLSLLIITFLIIINYKSLICYSTNVNSFNNEILSSITSEDITTYVSIKGTFGNKDKIKKYKNEIKDILSQEDIYLKESRFNDLYENLEAANLYINYDSKYSFNLFISMKGYNEEKINKLVQKIEKSLSSIKSNIKINFNIKAKLKNNIEIETEKNKVEDNLNNKGYILETIKLSNAYSTKVSNKVEEEYYYVFSSYDTANYLVIGDPEIFISY</sequence>
<keyword evidence="2" id="KW-1185">Reference proteome</keyword>